<gene>
    <name evidence="9" type="ORF">Q8791_01275</name>
</gene>
<feature type="transmembrane region" description="Helical" evidence="8">
    <location>
        <begin position="45"/>
        <end position="67"/>
    </location>
</feature>
<feature type="transmembrane region" description="Helical" evidence="8">
    <location>
        <begin position="130"/>
        <end position="154"/>
    </location>
</feature>
<name>A0ABU7K0R7_9ACTN</name>
<evidence type="ECO:0000313" key="9">
    <source>
        <dbReference type="EMBL" id="MEE2035853.1"/>
    </source>
</evidence>
<evidence type="ECO:0000256" key="6">
    <source>
        <dbReference type="ARBA" id="ARBA00023065"/>
    </source>
</evidence>
<evidence type="ECO:0000313" key="10">
    <source>
        <dbReference type="Proteomes" id="UP001356095"/>
    </source>
</evidence>
<keyword evidence="5 8" id="KW-1133">Transmembrane helix</keyword>
<keyword evidence="10" id="KW-1185">Reference proteome</keyword>
<reference evidence="9 10" key="1">
    <citation type="submission" date="2023-08" db="EMBL/GenBank/DDBJ databases">
        <authorList>
            <person name="Girao M."/>
            <person name="Carvalho M.F."/>
        </authorList>
    </citation>
    <scope>NUCLEOTIDE SEQUENCE [LARGE SCALE GENOMIC DNA]</scope>
    <source>
        <strain evidence="9 10">CT-R113</strain>
    </source>
</reference>
<feature type="transmembrane region" description="Helical" evidence="8">
    <location>
        <begin position="20"/>
        <end position="39"/>
    </location>
</feature>
<feature type="transmembrane region" description="Helical" evidence="8">
    <location>
        <begin position="320"/>
        <end position="336"/>
    </location>
</feature>
<evidence type="ECO:0000256" key="5">
    <source>
        <dbReference type="ARBA" id="ARBA00022989"/>
    </source>
</evidence>
<evidence type="ECO:0000256" key="1">
    <source>
        <dbReference type="ARBA" id="ARBA00004651"/>
    </source>
</evidence>
<dbReference type="PANTHER" id="PTHR32024">
    <property type="entry name" value="TRK SYSTEM POTASSIUM UPTAKE PROTEIN TRKG-RELATED"/>
    <property type="match status" value="1"/>
</dbReference>
<evidence type="ECO:0000256" key="2">
    <source>
        <dbReference type="ARBA" id="ARBA00022448"/>
    </source>
</evidence>
<evidence type="ECO:0000256" key="3">
    <source>
        <dbReference type="ARBA" id="ARBA00022475"/>
    </source>
</evidence>
<keyword evidence="7 8" id="KW-0472">Membrane</keyword>
<protein>
    <submittedName>
        <fullName evidence="9">Potassium transporter TrkG</fullName>
    </submittedName>
</protein>
<feature type="transmembrane region" description="Helical" evidence="8">
    <location>
        <begin position="196"/>
        <end position="218"/>
    </location>
</feature>
<feature type="transmembrane region" description="Helical" evidence="8">
    <location>
        <begin position="407"/>
        <end position="433"/>
    </location>
</feature>
<sequence>MAWRPSRELLAWRKPARVFLLVFLSVDLVGTGLLMTPLATPGSEGLGFVPALFTATSALAVCGLGVISVGHDLNLFGQIVVLVLMQVGGIGIMTLASVLGTAMIHRFRLRTQLNVQAETRSLWIGDVSGVVGRVAVVFLVLQGLTFLLIAPRMWLGYDMTLGEASYSGLFHSISAFNNAGISLYDDSLTRFSGDPFILLPVAFAVILGGLGLPVLLELRRNLGEPRKWSLHSKITITTTAILFLGSFPLITAMEWGNPATLGAMHWTDKLTDGFFHSVMPRSGGLNVVPVGDMQDSTLLLTIMLMFVGNGSAGTAGGIKVATLAVIFLVVLAEIRAHDKVHVFDRQLPPGVIRQSLSLVFLSATVVAFSALLLMQATPFHFLPVLFEVVSAFGVVGLSTGITPDLPQWAQCLLVALMVAGRIGPITVATALAFRDRRRRYDLAEARPIIG</sequence>
<proteinExistence type="predicted"/>
<dbReference type="EMBL" id="JAUZMY010000001">
    <property type="protein sequence ID" value="MEE2035853.1"/>
    <property type="molecule type" value="Genomic_DNA"/>
</dbReference>
<keyword evidence="2" id="KW-0813">Transport</keyword>
<dbReference type="PANTHER" id="PTHR32024:SF1">
    <property type="entry name" value="KTR SYSTEM POTASSIUM UPTAKE PROTEIN B"/>
    <property type="match status" value="1"/>
</dbReference>
<dbReference type="Pfam" id="PF02386">
    <property type="entry name" value="TrkH"/>
    <property type="match status" value="1"/>
</dbReference>
<evidence type="ECO:0000256" key="7">
    <source>
        <dbReference type="ARBA" id="ARBA00023136"/>
    </source>
</evidence>
<comment type="subcellular location">
    <subcellularLocation>
        <location evidence="1">Cell membrane</location>
        <topology evidence="1">Multi-pass membrane protein</topology>
    </subcellularLocation>
</comment>
<evidence type="ECO:0000256" key="8">
    <source>
        <dbReference type="SAM" id="Phobius"/>
    </source>
</evidence>
<keyword evidence="4 8" id="KW-0812">Transmembrane</keyword>
<feature type="transmembrane region" description="Helical" evidence="8">
    <location>
        <begin position="79"/>
        <end position="104"/>
    </location>
</feature>
<comment type="caution">
    <text evidence="9">The sequence shown here is derived from an EMBL/GenBank/DDBJ whole genome shotgun (WGS) entry which is preliminary data.</text>
</comment>
<keyword evidence="6" id="KW-0406">Ion transport</keyword>
<feature type="transmembrane region" description="Helical" evidence="8">
    <location>
        <begin position="230"/>
        <end position="250"/>
    </location>
</feature>
<dbReference type="InterPro" id="IPR003445">
    <property type="entry name" value="Cat_transpt"/>
</dbReference>
<organism evidence="9 10">
    <name type="scientific">Nocardiopsis codii</name>
    <dbReference type="NCBI Taxonomy" id="3065942"/>
    <lineage>
        <taxon>Bacteria</taxon>
        <taxon>Bacillati</taxon>
        <taxon>Actinomycetota</taxon>
        <taxon>Actinomycetes</taxon>
        <taxon>Streptosporangiales</taxon>
        <taxon>Nocardiopsidaceae</taxon>
        <taxon>Nocardiopsis</taxon>
    </lineage>
</organism>
<feature type="transmembrane region" description="Helical" evidence="8">
    <location>
        <begin position="356"/>
        <end position="374"/>
    </location>
</feature>
<keyword evidence="3" id="KW-1003">Cell membrane</keyword>
<dbReference type="Proteomes" id="UP001356095">
    <property type="component" value="Unassembled WGS sequence"/>
</dbReference>
<evidence type="ECO:0000256" key="4">
    <source>
        <dbReference type="ARBA" id="ARBA00022692"/>
    </source>
</evidence>
<accession>A0ABU7K0R7</accession>